<name>A0ABW3L1P5_9BACI</name>
<evidence type="ECO:0000259" key="2">
    <source>
        <dbReference type="Pfam" id="PF14478"/>
    </source>
</evidence>
<comment type="caution">
    <text evidence="3">The sequence shown here is derived from an EMBL/GenBank/DDBJ whole genome shotgun (WGS) entry which is preliminary data.</text>
</comment>
<evidence type="ECO:0000313" key="3">
    <source>
        <dbReference type="EMBL" id="MFD1018533.1"/>
    </source>
</evidence>
<keyword evidence="4" id="KW-1185">Reference proteome</keyword>
<proteinExistence type="predicted"/>
<dbReference type="EMBL" id="JBHTKL010000001">
    <property type="protein sequence ID" value="MFD1018533.1"/>
    <property type="molecule type" value="Genomic_DNA"/>
</dbReference>
<gene>
    <name evidence="3" type="ORF">ACFQ2J_04890</name>
</gene>
<dbReference type="RefSeq" id="WP_386057105.1">
    <property type="nucleotide sequence ID" value="NZ_JBHTKL010000001.1"/>
</dbReference>
<evidence type="ECO:0000256" key="1">
    <source>
        <dbReference type="SAM" id="SignalP"/>
    </source>
</evidence>
<feature type="signal peptide" evidence="1">
    <location>
        <begin position="1"/>
        <end position="28"/>
    </location>
</feature>
<feature type="chain" id="PRO_5045339530" evidence="1">
    <location>
        <begin position="29"/>
        <end position="135"/>
    </location>
</feature>
<dbReference type="Pfam" id="PF14478">
    <property type="entry name" value="DUF4430"/>
    <property type="match status" value="1"/>
</dbReference>
<protein>
    <submittedName>
        <fullName evidence="3">DUF4430 domain-containing protein</fullName>
    </submittedName>
</protein>
<feature type="domain" description="Transcobalamin-like C-terminal" evidence="2">
    <location>
        <begin position="67"/>
        <end position="132"/>
    </location>
</feature>
<sequence length="135" mass="15130">MNRILKMVFALLLSIGILTGCQSESGNADQTTETEQNEQQEMKAEVVISKENGEEILQEKEIEFEEGQSLMEVMKANFEVEESDGFITGVEGVSAEEGEEKAWFYTINGEEAMVGANDYELESGDQIAFDFHAWE</sequence>
<keyword evidence="1" id="KW-0732">Signal</keyword>
<accession>A0ABW3L1P5</accession>
<dbReference type="InterPro" id="IPR027954">
    <property type="entry name" value="Transcobalamin-like_C"/>
</dbReference>
<evidence type="ECO:0000313" key="4">
    <source>
        <dbReference type="Proteomes" id="UP001596990"/>
    </source>
</evidence>
<organism evidence="3 4">
    <name type="scientific">Thalassobacillus hwangdonensis</name>
    <dbReference type="NCBI Taxonomy" id="546108"/>
    <lineage>
        <taxon>Bacteria</taxon>
        <taxon>Bacillati</taxon>
        <taxon>Bacillota</taxon>
        <taxon>Bacilli</taxon>
        <taxon>Bacillales</taxon>
        <taxon>Bacillaceae</taxon>
        <taxon>Thalassobacillus</taxon>
    </lineage>
</organism>
<dbReference type="PROSITE" id="PS51257">
    <property type="entry name" value="PROKAR_LIPOPROTEIN"/>
    <property type="match status" value="1"/>
</dbReference>
<dbReference type="Proteomes" id="UP001596990">
    <property type="component" value="Unassembled WGS sequence"/>
</dbReference>
<dbReference type="Gene3D" id="2.170.130.30">
    <property type="match status" value="1"/>
</dbReference>
<reference evidence="4" key="1">
    <citation type="journal article" date="2019" name="Int. J. Syst. Evol. Microbiol.">
        <title>The Global Catalogue of Microorganisms (GCM) 10K type strain sequencing project: providing services to taxonomists for standard genome sequencing and annotation.</title>
        <authorList>
            <consortium name="The Broad Institute Genomics Platform"/>
            <consortium name="The Broad Institute Genome Sequencing Center for Infectious Disease"/>
            <person name="Wu L."/>
            <person name="Ma J."/>
        </authorList>
    </citation>
    <scope>NUCLEOTIDE SEQUENCE [LARGE SCALE GENOMIC DNA]</scope>
    <source>
        <strain evidence="4">CCUG 56607</strain>
    </source>
</reference>